<gene>
    <name evidence="1" type="ORF">FB473_000876</name>
</gene>
<dbReference type="InterPro" id="IPR021412">
    <property type="entry name" value="DUF3052"/>
</dbReference>
<keyword evidence="2" id="KW-1185">Reference proteome</keyword>
<protein>
    <recommendedName>
        <fullName evidence="3">DUF3052 domain-containing protein</fullName>
    </recommendedName>
</protein>
<proteinExistence type="predicted"/>
<evidence type="ECO:0000313" key="2">
    <source>
        <dbReference type="Proteomes" id="UP000749311"/>
    </source>
</evidence>
<dbReference type="Pfam" id="PF11253">
    <property type="entry name" value="DUF3052"/>
    <property type="match status" value="1"/>
</dbReference>
<name>A0ABX0SHX4_9ACTN</name>
<comment type="caution">
    <text evidence="1">The sequence shown here is derived from an EMBL/GenBank/DDBJ whole genome shotgun (WGS) entry which is preliminary data.</text>
</comment>
<evidence type="ECO:0000313" key="1">
    <source>
        <dbReference type="EMBL" id="NIH56231.1"/>
    </source>
</evidence>
<sequence length="140" mass="15281">MASPNGPHEGPVGVEQLGLDEGMVVQELGWDEDVDQELRDDVMDVIDAELIEDAVEAVDVVLLWLRDESDVADALVDALRDLSDSGYIWLLTPKIGRPGYVDPADINEGANTAGLALTSVVEVSTDWQARKVVRPRSSRR</sequence>
<dbReference type="Proteomes" id="UP000749311">
    <property type="component" value="Unassembled WGS sequence"/>
</dbReference>
<reference evidence="1 2" key="1">
    <citation type="submission" date="2020-02" db="EMBL/GenBank/DDBJ databases">
        <title>Sequencing the genomes of 1000 actinobacteria strains.</title>
        <authorList>
            <person name="Klenk H.-P."/>
        </authorList>
    </citation>
    <scope>NUCLEOTIDE SEQUENCE [LARGE SCALE GENOMIC DNA]</scope>
    <source>
        <strain evidence="1 2">DSM 19609</strain>
    </source>
</reference>
<evidence type="ECO:0008006" key="3">
    <source>
        <dbReference type="Google" id="ProtNLM"/>
    </source>
</evidence>
<organism evidence="1 2">
    <name type="scientific">Brooklawnia cerclae</name>
    <dbReference type="NCBI Taxonomy" id="349934"/>
    <lineage>
        <taxon>Bacteria</taxon>
        <taxon>Bacillati</taxon>
        <taxon>Actinomycetota</taxon>
        <taxon>Actinomycetes</taxon>
        <taxon>Propionibacteriales</taxon>
        <taxon>Propionibacteriaceae</taxon>
        <taxon>Brooklawnia</taxon>
    </lineage>
</organism>
<dbReference type="EMBL" id="JAAMOZ010000001">
    <property type="protein sequence ID" value="NIH56231.1"/>
    <property type="molecule type" value="Genomic_DNA"/>
</dbReference>
<dbReference type="RefSeq" id="WP_341770025.1">
    <property type="nucleotide sequence ID" value="NZ_BAAAOO010000002.1"/>
</dbReference>
<accession>A0ABX0SHX4</accession>